<comment type="caution">
    <text evidence="1">The sequence shown here is derived from an EMBL/GenBank/DDBJ whole genome shotgun (WGS) entry which is preliminary data.</text>
</comment>
<protein>
    <submittedName>
        <fullName evidence="1">Uncharacterized protein</fullName>
    </submittedName>
</protein>
<name>A0ACB8CFV9_DERSI</name>
<accession>A0ACB8CFV9</accession>
<keyword evidence="2" id="KW-1185">Reference proteome</keyword>
<proteinExistence type="predicted"/>
<dbReference type="EMBL" id="CM023476">
    <property type="protein sequence ID" value="KAH7941576.1"/>
    <property type="molecule type" value="Genomic_DNA"/>
</dbReference>
<gene>
    <name evidence="1" type="ORF">HPB49_015001</name>
</gene>
<sequence length="200" mass="22235">MQLTPETCRKEQLLPPAHRARVRPRRVRLGDGGRAQDSGRGERRQRQALPAQARGQRGAKAAENQALKEAFQEANTFDNLLMQKTLAKGQVTKKRTLVETASAKRVNHGARTRLPSWTASAARSSATSRKWATPRRTSRSPRSQQENIEKVTCTTQKAPSGQLTEDSTSLDLDRPEASRNCRQSPETDKSSSCGFAYHAR</sequence>
<dbReference type="Proteomes" id="UP000821865">
    <property type="component" value="Chromosome 7"/>
</dbReference>
<reference evidence="1" key="1">
    <citation type="submission" date="2020-05" db="EMBL/GenBank/DDBJ databases">
        <title>Large-scale comparative analyses of tick genomes elucidate their genetic diversity and vector capacities.</title>
        <authorList>
            <person name="Jia N."/>
            <person name="Wang J."/>
            <person name="Shi W."/>
            <person name="Du L."/>
            <person name="Sun Y."/>
            <person name="Zhan W."/>
            <person name="Jiang J."/>
            <person name="Wang Q."/>
            <person name="Zhang B."/>
            <person name="Ji P."/>
            <person name="Sakyi L.B."/>
            <person name="Cui X."/>
            <person name="Yuan T."/>
            <person name="Jiang B."/>
            <person name="Yang W."/>
            <person name="Lam T.T.-Y."/>
            <person name="Chang Q."/>
            <person name="Ding S."/>
            <person name="Wang X."/>
            <person name="Zhu J."/>
            <person name="Ruan X."/>
            <person name="Zhao L."/>
            <person name="Wei J."/>
            <person name="Que T."/>
            <person name="Du C."/>
            <person name="Cheng J."/>
            <person name="Dai P."/>
            <person name="Han X."/>
            <person name="Huang E."/>
            <person name="Gao Y."/>
            <person name="Liu J."/>
            <person name="Shao H."/>
            <person name="Ye R."/>
            <person name="Li L."/>
            <person name="Wei W."/>
            <person name="Wang X."/>
            <person name="Wang C."/>
            <person name="Yang T."/>
            <person name="Huo Q."/>
            <person name="Li W."/>
            <person name="Guo W."/>
            <person name="Chen H."/>
            <person name="Zhou L."/>
            <person name="Ni X."/>
            <person name="Tian J."/>
            <person name="Zhou Y."/>
            <person name="Sheng Y."/>
            <person name="Liu T."/>
            <person name="Pan Y."/>
            <person name="Xia L."/>
            <person name="Li J."/>
            <person name="Zhao F."/>
            <person name="Cao W."/>
        </authorList>
    </citation>
    <scope>NUCLEOTIDE SEQUENCE</scope>
    <source>
        <strain evidence="1">Dsil-2018</strain>
    </source>
</reference>
<evidence type="ECO:0000313" key="1">
    <source>
        <dbReference type="EMBL" id="KAH7941576.1"/>
    </source>
</evidence>
<organism evidence="1 2">
    <name type="scientific">Dermacentor silvarum</name>
    <name type="common">Tick</name>
    <dbReference type="NCBI Taxonomy" id="543639"/>
    <lineage>
        <taxon>Eukaryota</taxon>
        <taxon>Metazoa</taxon>
        <taxon>Ecdysozoa</taxon>
        <taxon>Arthropoda</taxon>
        <taxon>Chelicerata</taxon>
        <taxon>Arachnida</taxon>
        <taxon>Acari</taxon>
        <taxon>Parasitiformes</taxon>
        <taxon>Ixodida</taxon>
        <taxon>Ixodoidea</taxon>
        <taxon>Ixodidae</taxon>
        <taxon>Rhipicephalinae</taxon>
        <taxon>Dermacentor</taxon>
    </lineage>
</organism>
<evidence type="ECO:0000313" key="2">
    <source>
        <dbReference type="Proteomes" id="UP000821865"/>
    </source>
</evidence>